<evidence type="ECO:0000313" key="1">
    <source>
        <dbReference type="EMBL" id="SFF15418.1"/>
    </source>
</evidence>
<evidence type="ECO:0000313" key="2">
    <source>
        <dbReference type="Proteomes" id="UP000198598"/>
    </source>
</evidence>
<reference evidence="1 2" key="1">
    <citation type="submission" date="2016-10" db="EMBL/GenBank/DDBJ databases">
        <authorList>
            <person name="de Groot N.N."/>
        </authorList>
    </citation>
    <scope>NUCLEOTIDE SEQUENCE [LARGE SCALE GENOMIC DNA]</scope>
    <source>
        <strain evidence="1 2">DSM 26130</strain>
    </source>
</reference>
<organism evidence="1 2">
    <name type="scientific">Spirosoma endophyticum</name>
    <dbReference type="NCBI Taxonomy" id="662367"/>
    <lineage>
        <taxon>Bacteria</taxon>
        <taxon>Pseudomonadati</taxon>
        <taxon>Bacteroidota</taxon>
        <taxon>Cytophagia</taxon>
        <taxon>Cytophagales</taxon>
        <taxon>Cytophagaceae</taxon>
        <taxon>Spirosoma</taxon>
    </lineage>
</organism>
<name>A0A1I2GDZ0_9BACT</name>
<dbReference type="STRING" id="662367.SAMN05216167_13139"/>
<gene>
    <name evidence="1" type="ORF">SAMN05216167_13139</name>
</gene>
<dbReference type="AlphaFoldDB" id="A0A1I2GDZ0"/>
<keyword evidence="2" id="KW-1185">Reference proteome</keyword>
<dbReference type="Proteomes" id="UP000198598">
    <property type="component" value="Unassembled WGS sequence"/>
</dbReference>
<sequence length="152" mass="17733">MIEQVTQLDLPNIETITVNNNEFGIKYRLFYEQPDTSFLLYFPYGQPVYEQNWLLDVQLAGYVFRTDLQAQFMQDLNLDYHYHTFVSTHIEFFKSNRRREKLAKLGIPTGESEAGLRNRMLAVVFGQESLSLSEMLLAYAHTITTSSDDRFG</sequence>
<proteinExistence type="predicted"/>
<accession>A0A1I2GDZ0</accession>
<protein>
    <submittedName>
        <fullName evidence="1">Uncharacterized protein</fullName>
    </submittedName>
</protein>
<dbReference type="EMBL" id="FOLQ01000031">
    <property type="protein sequence ID" value="SFF15418.1"/>
    <property type="molecule type" value="Genomic_DNA"/>
</dbReference>